<organism evidence="2">
    <name type="scientific">freshwater metagenome</name>
    <dbReference type="NCBI Taxonomy" id="449393"/>
    <lineage>
        <taxon>unclassified sequences</taxon>
        <taxon>metagenomes</taxon>
        <taxon>ecological metagenomes</taxon>
    </lineage>
</organism>
<feature type="region of interest" description="Disordered" evidence="1">
    <location>
        <begin position="1"/>
        <end position="28"/>
    </location>
</feature>
<dbReference type="AlphaFoldDB" id="A0A6J6CPQ7"/>
<name>A0A6J6CPQ7_9ZZZZ</name>
<protein>
    <submittedName>
        <fullName evidence="2">Unannotated protein</fullName>
    </submittedName>
</protein>
<evidence type="ECO:0000313" key="2">
    <source>
        <dbReference type="EMBL" id="CAB4553277.1"/>
    </source>
</evidence>
<reference evidence="2" key="1">
    <citation type="submission" date="2020-05" db="EMBL/GenBank/DDBJ databases">
        <authorList>
            <person name="Chiriac C."/>
            <person name="Salcher M."/>
            <person name="Ghai R."/>
            <person name="Kavagutti S V."/>
        </authorList>
    </citation>
    <scope>NUCLEOTIDE SEQUENCE</scope>
</reference>
<gene>
    <name evidence="2" type="ORF">UFOPK1591_00195</name>
</gene>
<dbReference type="EMBL" id="CAEZTD010000009">
    <property type="protein sequence ID" value="CAB4553277.1"/>
    <property type="molecule type" value="Genomic_DNA"/>
</dbReference>
<feature type="compositionally biased region" description="Low complexity" evidence="1">
    <location>
        <begin position="1"/>
        <end position="16"/>
    </location>
</feature>
<evidence type="ECO:0000256" key="1">
    <source>
        <dbReference type="SAM" id="MobiDB-lite"/>
    </source>
</evidence>
<accession>A0A6J6CPQ7</accession>
<proteinExistence type="predicted"/>
<sequence>MGSVGASNRGRARAASLHPLATRPVVDGGRNGRVDRHCCVGRSKNDVGKLIVVDIEEGLNVRLASGQPRIVRNVDVRNDVNNEFRLVARAEIGVGIVDFTIK</sequence>